<evidence type="ECO:0000313" key="2">
    <source>
        <dbReference type="EMBL" id="AKQ69572.1"/>
    </source>
</evidence>
<evidence type="ECO:0000313" key="3">
    <source>
        <dbReference type="Proteomes" id="UP000009026"/>
    </source>
</evidence>
<dbReference type="EMBL" id="CP012109">
    <property type="protein sequence ID" value="AKQ69572.1"/>
    <property type="molecule type" value="Genomic_DNA"/>
</dbReference>
<organism evidence="2 3">
    <name type="scientific">Pseudomyxococcus hansupus</name>
    <dbReference type="NCBI Taxonomy" id="1297742"/>
    <lineage>
        <taxon>Bacteria</taxon>
        <taxon>Pseudomonadati</taxon>
        <taxon>Myxococcota</taxon>
        <taxon>Myxococcia</taxon>
        <taxon>Myxococcales</taxon>
        <taxon>Cystobacterineae</taxon>
        <taxon>Myxococcaceae</taxon>
        <taxon>Pseudomyxococcus</taxon>
    </lineage>
</organism>
<accession>A0A0H4XMM1</accession>
<dbReference type="KEGG" id="mym:A176_006484"/>
<protein>
    <submittedName>
        <fullName evidence="2">Uncharacterized protein</fullName>
    </submittedName>
</protein>
<feature type="compositionally biased region" description="Polar residues" evidence="1">
    <location>
        <begin position="44"/>
        <end position="57"/>
    </location>
</feature>
<gene>
    <name evidence="2" type="ORF">A176_006484</name>
</gene>
<dbReference type="Proteomes" id="UP000009026">
    <property type="component" value="Chromosome"/>
</dbReference>
<dbReference type="PATRIC" id="fig|1297742.4.peg.6573"/>
<name>A0A0H4XMM1_9BACT</name>
<sequence>MLSIQVTTSGEAASFRDSTARPGPRRSAAFPPRRVDFHPLASRGTPTLTRSMPRGSSQRCYRLNDELRAQIPFESIWNSHRISQACFQTCPLAHQRQTG</sequence>
<feature type="region of interest" description="Disordered" evidence="1">
    <location>
        <begin position="1"/>
        <end position="57"/>
    </location>
</feature>
<feature type="compositionally biased region" description="Polar residues" evidence="1">
    <location>
        <begin position="1"/>
        <end position="11"/>
    </location>
</feature>
<keyword evidence="3" id="KW-1185">Reference proteome</keyword>
<evidence type="ECO:0000256" key="1">
    <source>
        <dbReference type="SAM" id="MobiDB-lite"/>
    </source>
</evidence>
<reference evidence="2 3" key="1">
    <citation type="journal article" date="2016" name="PLoS ONE">
        <title>Complete Genome Sequence and Comparative Genomics of a Novel Myxobacterium Myxococcus hansupus.</title>
        <authorList>
            <person name="Sharma G."/>
            <person name="Narwani T."/>
            <person name="Subramanian S."/>
        </authorList>
    </citation>
    <scope>NUCLEOTIDE SEQUENCE [LARGE SCALE GENOMIC DNA]</scope>
    <source>
        <strain evidence="3">mixupus</strain>
    </source>
</reference>
<dbReference type="AlphaFoldDB" id="A0A0H4XMM1"/>
<proteinExistence type="predicted"/>